<organism evidence="2 3">
    <name type="scientific">Sulfidibacter corallicola</name>
    <dbReference type="NCBI Taxonomy" id="2818388"/>
    <lineage>
        <taxon>Bacteria</taxon>
        <taxon>Pseudomonadati</taxon>
        <taxon>Acidobacteriota</taxon>
        <taxon>Holophagae</taxon>
        <taxon>Acanthopleuribacterales</taxon>
        <taxon>Acanthopleuribacteraceae</taxon>
        <taxon>Sulfidibacter</taxon>
    </lineage>
</organism>
<dbReference type="AlphaFoldDB" id="A0A8A4THW0"/>
<accession>A0A8A4THW0</accession>
<dbReference type="RefSeq" id="WP_237378856.1">
    <property type="nucleotide sequence ID" value="NZ_CP071793.1"/>
</dbReference>
<evidence type="ECO:0000313" key="2">
    <source>
        <dbReference type="EMBL" id="QTD49213.1"/>
    </source>
</evidence>
<proteinExistence type="predicted"/>
<protein>
    <submittedName>
        <fullName evidence="2">Uncharacterized protein</fullName>
    </submittedName>
</protein>
<name>A0A8A4THW0_SULCO</name>
<gene>
    <name evidence="2" type="ORF">J3U87_26815</name>
</gene>
<dbReference type="KEGG" id="scor:J3U87_26815"/>
<keyword evidence="3" id="KW-1185">Reference proteome</keyword>
<feature type="region of interest" description="Disordered" evidence="1">
    <location>
        <begin position="68"/>
        <end position="104"/>
    </location>
</feature>
<dbReference type="EMBL" id="CP071793">
    <property type="protein sequence ID" value="QTD49213.1"/>
    <property type="molecule type" value="Genomic_DNA"/>
</dbReference>
<dbReference type="Proteomes" id="UP000663929">
    <property type="component" value="Chromosome"/>
</dbReference>
<evidence type="ECO:0000256" key="1">
    <source>
        <dbReference type="SAM" id="MobiDB-lite"/>
    </source>
</evidence>
<reference evidence="2" key="1">
    <citation type="submission" date="2021-03" db="EMBL/GenBank/DDBJ databases">
        <title>Acanthopleuribacteraceae sp. M133.</title>
        <authorList>
            <person name="Wang G."/>
        </authorList>
    </citation>
    <scope>NUCLEOTIDE SEQUENCE</scope>
    <source>
        <strain evidence="2">M133</strain>
    </source>
</reference>
<evidence type="ECO:0000313" key="3">
    <source>
        <dbReference type="Proteomes" id="UP000663929"/>
    </source>
</evidence>
<sequence>MAHIDEAAREILAQVQAGKILPGEALDHLLAMAEKHNLVLADDLERQFTGIMQTKEFLPEDIVVRVSEPQPDVREPTPQPGYEEHGPAEEGPEGDVLVQTNEDEPDSEDFLDQLSWLVRDLLFLQFQKLDLFHRQDEKYSLSDLLARTGLREGHGAWLDELVGFLTTTEMLCKHDIPGQGTVIGAQITTEAVRQRLANLARYRQNLTRDLPQAADLFRVLETCIQAMGEYMAEHARSEPSERQAVTPEAATLRMLNLREVHTEPEALSP</sequence>